<evidence type="ECO:0000256" key="1">
    <source>
        <dbReference type="ARBA" id="ARBA00007337"/>
    </source>
</evidence>
<dbReference type="GO" id="GO:1990904">
    <property type="term" value="C:ribonucleoprotein complex"/>
    <property type="evidence" value="ECO:0007669"/>
    <property type="project" value="UniProtKB-KW"/>
</dbReference>
<feature type="transmembrane region" description="Helical" evidence="3">
    <location>
        <begin position="155"/>
        <end position="173"/>
    </location>
</feature>
<dbReference type="OrthoDB" id="5364946at2759"/>
<evidence type="ECO:0000256" key="2">
    <source>
        <dbReference type="ARBA" id="ARBA00023274"/>
    </source>
</evidence>
<feature type="domain" description="Ribosomal protein eL8/eL30/eS12/Gadd45" evidence="4">
    <location>
        <begin position="70"/>
        <end position="139"/>
    </location>
</feature>
<evidence type="ECO:0000313" key="5">
    <source>
        <dbReference type="EMBL" id="VDD89818.1"/>
    </source>
</evidence>
<evidence type="ECO:0000259" key="4">
    <source>
        <dbReference type="Pfam" id="PF01248"/>
    </source>
</evidence>
<evidence type="ECO:0000256" key="3">
    <source>
        <dbReference type="SAM" id="Phobius"/>
    </source>
</evidence>
<dbReference type="Pfam" id="PF01248">
    <property type="entry name" value="Ribosomal_L7Ae"/>
    <property type="match status" value="1"/>
</dbReference>
<dbReference type="Gene3D" id="3.30.1330.30">
    <property type="match status" value="1"/>
</dbReference>
<dbReference type="EMBL" id="UXUI01007895">
    <property type="protein sequence ID" value="VDD89818.1"/>
    <property type="molecule type" value="Genomic_DNA"/>
</dbReference>
<feature type="transmembrane region" description="Helical" evidence="3">
    <location>
        <begin position="179"/>
        <end position="198"/>
    </location>
</feature>
<keyword evidence="3" id="KW-1133">Transmembrane helix</keyword>
<dbReference type="Proteomes" id="UP000274131">
    <property type="component" value="Unassembled WGS sequence"/>
</dbReference>
<sequence>MIFRQNEHSKRKTGPLNWTVILFFFQGEYEELCSKVNAISSPMASRKLAKKLYKLIKKNWWDSYGFQSSGKRGNLRQGLAEVNKAIRHNETGIVVLAGDVSPIDIYSHVPGLCESRGLLYIFTPSKEHLGLATGTNFFSLFFTFLQGGIRVTTPCFFWVFTFFFCFLLNWHIFVTNLSFLVTDPLFSCICVIYLVSSFSS</sequence>
<dbReference type="PRINTS" id="PR00881">
    <property type="entry name" value="L7ARS6FAMILY"/>
</dbReference>
<dbReference type="InterPro" id="IPR004038">
    <property type="entry name" value="Ribosomal_eL8/eL30/eS12/Gad45"/>
</dbReference>
<evidence type="ECO:0000313" key="7">
    <source>
        <dbReference type="WBParaSite" id="EVEC_0000486101-mRNA-1"/>
    </source>
</evidence>
<keyword evidence="2" id="KW-0687">Ribonucleoprotein</keyword>
<dbReference type="STRING" id="51028.A0A0N4V449"/>
<dbReference type="InterPro" id="IPR029064">
    <property type="entry name" value="Ribosomal_eL30-like_sf"/>
</dbReference>
<keyword evidence="6" id="KW-1185">Reference proteome</keyword>
<protein>
    <submittedName>
        <fullName evidence="7">Ribosomal_L7Ae domain-containing protein</fullName>
    </submittedName>
</protein>
<comment type="similarity">
    <text evidence="1">Belongs to the eukaryotic ribosomal protein eL8 family.</text>
</comment>
<reference evidence="7" key="1">
    <citation type="submission" date="2017-02" db="UniProtKB">
        <authorList>
            <consortium name="WormBaseParasite"/>
        </authorList>
    </citation>
    <scope>IDENTIFICATION</scope>
</reference>
<dbReference type="SUPFAM" id="SSF55315">
    <property type="entry name" value="L30e-like"/>
    <property type="match status" value="1"/>
</dbReference>
<keyword evidence="3" id="KW-0812">Transmembrane</keyword>
<proteinExistence type="inferred from homology"/>
<organism evidence="7">
    <name type="scientific">Enterobius vermicularis</name>
    <name type="common">Human pinworm</name>
    <dbReference type="NCBI Taxonomy" id="51028"/>
    <lineage>
        <taxon>Eukaryota</taxon>
        <taxon>Metazoa</taxon>
        <taxon>Ecdysozoa</taxon>
        <taxon>Nematoda</taxon>
        <taxon>Chromadorea</taxon>
        <taxon>Rhabditida</taxon>
        <taxon>Spirurina</taxon>
        <taxon>Oxyuridomorpha</taxon>
        <taxon>Oxyuroidea</taxon>
        <taxon>Oxyuridae</taxon>
        <taxon>Enterobius</taxon>
    </lineage>
</organism>
<reference evidence="5 6" key="2">
    <citation type="submission" date="2018-10" db="EMBL/GenBank/DDBJ databases">
        <authorList>
            <consortium name="Pathogen Informatics"/>
        </authorList>
    </citation>
    <scope>NUCLEOTIDE SEQUENCE [LARGE SCALE GENOMIC DNA]</scope>
</reference>
<accession>A0A0N4V449</accession>
<dbReference type="InterPro" id="IPR018492">
    <property type="entry name" value="Ribosomal_eL8/Nhp2"/>
</dbReference>
<evidence type="ECO:0000313" key="6">
    <source>
        <dbReference type="Proteomes" id="UP000274131"/>
    </source>
</evidence>
<dbReference type="WBParaSite" id="EVEC_0000486101-mRNA-1">
    <property type="protein sequence ID" value="EVEC_0000486101-mRNA-1"/>
    <property type="gene ID" value="EVEC_0000486101"/>
</dbReference>
<name>A0A0N4V449_ENTVE</name>
<gene>
    <name evidence="5" type="ORF">EVEC_LOCUS4569</name>
</gene>
<keyword evidence="3" id="KW-0472">Membrane</keyword>
<dbReference type="AlphaFoldDB" id="A0A0N4V449"/>